<evidence type="ECO:0000313" key="4">
    <source>
        <dbReference type="Proteomes" id="UP000215902"/>
    </source>
</evidence>
<accession>A0A267H3I0</accession>
<dbReference type="InterPro" id="IPR050927">
    <property type="entry name" value="TRPM"/>
</dbReference>
<dbReference type="PANTHER" id="PTHR13800:SF1">
    <property type="entry name" value="TRANSIENT RECEPTOR POTENTIAL CATION CHANNEL TRPM"/>
    <property type="match status" value="1"/>
</dbReference>
<feature type="transmembrane region" description="Helical" evidence="2">
    <location>
        <begin position="686"/>
        <end position="710"/>
    </location>
</feature>
<dbReference type="InterPro" id="IPR036770">
    <property type="entry name" value="Ankyrin_rpt-contain_sf"/>
</dbReference>
<dbReference type="EMBL" id="NIVC01000038">
    <property type="protein sequence ID" value="PAA92833.1"/>
    <property type="molecule type" value="Genomic_DNA"/>
</dbReference>
<evidence type="ECO:0000256" key="1">
    <source>
        <dbReference type="SAM" id="Coils"/>
    </source>
</evidence>
<dbReference type="GO" id="GO:0005886">
    <property type="term" value="C:plasma membrane"/>
    <property type="evidence" value="ECO:0007669"/>
    <property type="project" value="TreeGrafter"/>
</dbReference>
<dbReference type="GO" id="GO:0005261">
    <property type="term" value="F:monoatomic cation channel activity"/>
    <property type="evidence" value="ECO:0007669"/>
    <property type="project" value="TreeGrafter"/>
</dbReference>
<dbReference type="Gene3D" id="1.25.40.20">
    <property type="entry name" value="Ankyrin repeat-containing domain"/>
    <property type="match status" value="1"/>
</dbReference>
<dbReference type="PANTHER" id="PTHR13800">
    <property type="entry name" value="TRANSIENT RECEPTOR POTENTIAL CATION CHANNEL, SUBFAMILY M, MEMBER 6"/>
    <property type="match status" value="1"/>
</dbReference>
<name>A0A267H3I0_9PLAT</name>
<keyword evidence="2" id="KW-0472">Membrane</keyword>
<keyword evidence="2" id="KW-1133">Transmembrane helix</keyword>
<dbReference type="Proteomes" id="UP000215902">
    <property type="component" value="Unassembled WGS sequence"/>
</dbReference>
<feature type="coiled-coil region" evidence="1">
    <location>
        <begin position="922"/>
        <end position="968"/>
    </location>
</feature>
<evidence type="ECO:0000313" key="3">
    <source>
        <dbReference type="EMBL" id="PAA92833.1"/>
    </source>
</evidence>
<keyword evidence="1" id="KW-0175">Coiled coil</keyword>
<reference evidence="3 4" key="1">
    <citation type="submission" date="2017-06" db="EMBL/GenBank/DDBJ databases">
        <title>A platform for efficient transgenesis in Macrostomum lignano, a flatworm model organism for stem cell research.</title>
        <authorList>
            <person name="Berezikov E."/>
        </authorList>
    </citation>
    <scope>NUCLEOTIDE SEQUENCE [LARGE SCALE GENOMIC DNA]</scope>
    <source>
        <strain evidence="3">DV1</strain>
        <tissue evidence="3">Whole organism</tissue>
    </source>
</reference>
<dbReference type="SUPFAM" id="SSF48403">
    <property type="entry name" value="Ankyrin repeat"/>
    <property type="match status" value="1"/>
</dbReference>
<sequence>MQSQLTFDGVEQKILERFKLLVKQVDVTATNIFNLNCLHATKLDAPVLCKLLDKVHSDQTARSDFDKLLVNSKTGAHIIHTFSGQYKLDDQKMIESIEKITKSPLDSLIKMKANPESCKDCQYGETCLHFACAVGHQANIIFLLENGLSLWNESHSGQTCVDYAFENGHLYDLTLAVREYKKKHNNFQSPEATGNSKKEIKMADIWRLLDPPKRALKLPNRPAARMTLVSITNVDSTKKREDIKENTENRKQRTDQMVLMKALEMDSRKLFRAALSLNIVTRETETLFTRYLIDTLQKDERFHMHFKKWNMLNHRIHVDSTSESALLDLAEFFQCEEILPDLILTRQFELIPCCLSLLIQLEPEIVKMRAKAKGKHEQLVKLKSKITNIAVNALNELFINADSTEIKLLFKYIKGEMKHSKSETKKSEAAAMKKNRNCLGPKFPYRVLTNGKAGKTEQIEYGSVLDLVKKADNLDLFATDCIYSVTKEEWRQPISDCSKQGSSGNCCLPCDCCPSACSCRPKISRPTSPLARFWIHFVAFAGFLVFFGWYVINVDITFLQLSSDIILSAYLLSFGLQEVSEIVRQRKDRENCKIGSHIVSAPAYIVDGLNIFDCSAILFLLAGLIAKWIYYGMGFKLEDAYPIQVILCVSYSFFCFRSTSFLSYFEIFGRMINMLWNLFIYDLLPFLAILLVILVSFGVFIVCLLFSNAWTPTEELATLRNGWETFIQAATLPLNLLFGNFDQIGLTYSPDSTELGKVAIKQGYEWFHYLIIFLFMGLVNVVMMNLLIALFNFRATQIYGVAIGVWRRQFCQMLEEYQHISLLPPPFSFLEYIFKFALFIFRKCSKRFRTKNEVDDENIESSNDTKRSTWWLQDKNDYPEDYNRFLQFQAIQFRRCRSRLLRDIEWNRNDFDVVKAHTGKEVAELKADLQEMLDDAKMQGNQKYEDIIDRQEQRIVSIESKLDEVLKILQPQQQIRQKTYP</sequence>
<feature type="transmembrane region" description="Helical" evidence="2">
    <location>
        <begin position="643"/>
        <end position="665"/>
    </location>
</feature>
<comment type="caution">
    <text evidence="3">The sequence shown here is derived from an EMBL/GenBank/DDBJ whole genome shotgun (WGS) entry which is preliminary data.</text>
</comment>
<proteinExistence type="predicted"/>
<evidence type="ECO:0000256" key="2">
    <source>
        <dbReference type="SAM" id="Phobius"/>
    </source>
</evidence>
<gene>
    <name evidence="3" type="ORF">BOX15_Mlig030758g1</name>
</gene>
<organism evidence="3 4">
    <name type="scientific">Macrostomum lignano</name>
    <dbReference type="NCBI Taxonomy" id="282301"/>
    <lineage>
        <taxon>Eukaryota</taxon>
        <taxon>Metazoa</taxon>
        <taxon>Spiralia</taxon>
        <taxon>Lophotrochozoa</taxon>
        <taxon>Platyhelminthes</taxon>
        <taxon>Rhabditophora</taxon>
        <taxon>Macrostomorpha</taxon>
        <taxon>Macrostomida</taxon>
        <taxon>Macrostomidae</taxon>
        <taxon>Macrostomum</taxon>
    </lineage>
</organism>
<protein>
    <submittedName>
        <fullName evidence="3">Uncharacterized protein</fullName>
    </submittedName>
</protein>
<dbReference type="GO" id="GO:0030001">
    <property type="term" value="P:metal ion transport"/>
    <property type="evidence" value="ECO:0007669"/>
    <property type="project" value="TreeGrafter"/>
</dbReference>
<feature type="transmembrane region" description="Helical" evidence="2">
    <location>
        <begin position="766"/>
        <end position="791"/>
    </location>
</feature>
<keyword evidence="4" id="KW-1185">Reference proteome</keyword>
<keyword evidence="2" id="KW-0812">Transmembrane</keyword>
<feature type="transmembrane region" description="Helical" evidence="2">
    <location>
        <begin position="611"/>
        <end position="631"/>
    </location>
</feature>
<dbReference type="STRING" id="282301.A0A267H3I0"/>
<dbReference type="AlphaFoldDB" id="A0A267H3I0"/>
<feature type="transmembrane region" description="Helical" evidence="2">
    <location>
        <begin position="530"/>
        <end position="552"/>
    </location>
</feature>